<keyword evidence="1" id="KW-1133">Transmembrane helix</keyword>
<evidence type="ECO:0000256" key="1">
    <source>
        <dbReference type="SAM" id="Phobius"/>
    </source>
</evidence>
<proteinExistence type="predicted"/>
<dbReference type="OrthoDB" id="380069at2157"/>
<keyword evidence="1" id="KW-0812">Transmembrane</keyword>
<feature type="transmembrane region" description="Helical" evidence="1">
    <location>
        <begin position="96"/>
        <end position="119"/>
    </location>
</feature>
<sequence length="125" mass="13437">MKLSSLSGWESLSLSIFVSLLILGGITLHLLTGPFTVELDLPTVVFLILSSLLTFGLPLFLYLHYDLLVPFILLVAIASIWAYGGLTGGGDSSAAGLMLAFVYVYVPLYLIAGGLEYVVKIQILN</sequence>
<dbReference type="Proteomes" id="UP000766904">
    <property type="component" value="Unassembled WGS sequence"/>
</dbReference>
<keyword evidence="3" id="KW-1185">Reference proteome</keyword>
<gene>
    <name evidence="2" type="ORF">CV102_23910</name>
</gene>
<dbReference type="EMBL" id="PHNJ01000021">
    <property type="protein sequence ID" value="TYL36186.1"/>
    <property type="molecule type" value="Genomic_DNA"/>
</dbReference>
<evidence type="ECO:0000313" key="3">
    <source>
        <dbReference type="Proteomes" id="UP000766904"/>
    </source>
</evidence>
<accession>A0A8J8TN15</accession>
<comment type="caution">
    <text evidence="2">The sequence shown here is derived from an EMBL/GenBank/DDBJ whole genome shotgun (WGS) entry which is preliminary data.</text>
</comment>
<protein>
    <submittedName>
        <fullName evidence="2">Uncharacterized protein</fullName>
    </submittedName>
</protein>
<reference evidence="2" key="1">
    <citation type="submission" date="2017-11" db="EMBL/GenBank/DDBJ databases">
        <authorList>
            <person name="Kajale S.C."/>
            <person name="Sharma A."/>
        </authorList>
    </citation>
    <scope>NUCLEOTIDE SEQUENCE</scope>
    <source>
        <strain evidence="2">LS1_42</strain>
    </source>
</reference>
<keyword evidence="1" id="KW-0472">Membrane</keyword>
<feature type="transmembrane region" description="Helical" evidence="1">
    <location>
        <begin position="12"/>
        <end position="31"/>
    </location>
</feature>
<dbReference type="RefSeq" id="WP_148860490.1">
    <property type="nucleotide sequence ID" value="NZ_PHNJ01000021.1"/>
</dbReference>
<dbReference type="AlphaFoldDB" id="A0A8J8TN15"/>
<feature type="transmembrane region" description="Helical" evidence="1">
    <location>
        <begin position="43"/>
        <end position="62"/>
    </location>
</feature>
<organism evidence="2 3">
    <name type="scientific">Natronococcus pandeyae</name>
    <dbReference type="NCBI Taxonomy" id="2055836"/>
    <lineage>
        <taxon>Archaea</taxon>
        <taxon>Methanobacteriati</taxon>
        <taxon>Methanobacteriota</taxon>
        <taxon>Stenosarchaea group</taxon>
        <taxon>Halobacteria</taxon>
        <taxon>Halobacteriales</taxon>
        <taxon>Natrialbaceae</taxon>
        <taxon>Natronococcus</taxon>
    </lineage>
</organism>
<feature type="transmembrane region" description="Helical" evidence="1">
    <location>
        <begin position="67"/>
        <end position="84"/>
    </location>
</feature>
<name>A0A8J8TN15_9EURY</name>
<evidence type="ECO:0000313" key="2">
    <source>
        <dbReference type="EMBL" id="TYL36186.1"/>
    </source>
</evidence>